<protein>
    <submittedName>
        <fullName evidence="2">Uncharacterized protein</fullName>
    </submittedName>
</protein>
<proteinExistence type="predicted"/>
<reference evidence="2" key="1">
    <citation type="journal article" date="2018" name="Data Brief">
        <title>Genome sequence data from 17 accessions of Ensete ventricosum, a staple food crop for millions in Ethiopia.</title>
        <authorList>
            <person name="Yemataw Z."/>
            <person name="Muzemil S."/>
            <person name="Ambachew D."/>
            <person name="Tripathi L."/>
            <person name="Tesfaye K."/>
            <person name="Chala A."/>
            <person name="Farbos A."/>
            <person name="O'Neill P."/>
            <person name="Moore K."/>
            <person name="Grant M."/>
            <person name="Studholme D.J."/>
        </authorList>
    </citation>
    <scope>NUCLEOTIDE SEQUENCE [LARGE SCALE GENOMIC DNA]</scope>
    <source>
        <tissue evidence="2">Leaf</tissue>
    </source>
</reference>
<sequence>MRRKKKTAAALGEQRCPSPRDQSNTWASNGEVFAWYGSEGGGDSIPLSAWAHQTQRRTDPPLIIGFGLSLNLDHHPLCSLHGVRHRTRCRTAALLLPRPHTYSPFWTVGTRTLHENSGEQGMYEDGGGYSGRTSLRAWNRLPLLNAFSRRKVRTQRCFLSSVESKSLSNSMQTRHAMSHPYPKVFFQGRRYRIHMLRNLA</sequence>
<organism evidence="2">
    <name type="scientific">Ensete ventricosum</name>
    <name type="common">Abyssinian banana</name>
    <name type="synonym">Musa ensete</name>
    <dbReference type="NCBI Taxonomy" id="4639"/>
    <lineage>
        <taxon>Eukaryota</taxon>
        <taxon>Viridiplantae</taxon>
        <taxon>Streptophyta</taxon>
        <taxon>Embryophyta</taxon>
        <taxon>Tracheophyta</taxon>
        <taxon>Spermatophyta</taxon>
        <taxon>Magnoliopsida</taxon>
        <taxon>Liliopsida</taxon>
        <taxon>Zingiberales</taxon>
        <taxon>Musaceae</taxon>
        <taxon>Ensete</taxon>
    </lineage>
</organism>
<dbReference type="EMBL" id="KV875459">
    <property type="protein sequence ID" value="RZR70774.1"/>
    <property type="molecule type" value="Genomic_DNA"/>
</dbReference>
<feature type="region of interest" description="Disordered" evidence="1">
    <location>
        <begin position="1"/>
        <end position="24"/>
    </location>
</feature>
<accession>A0A445M999</accession>
<name>A0A445M999_ENSVE</name>
<dbReference type="AlphaFoldDB" id="A0A445M999"/>
<dbReference type="Proteomes" id="UP000290560">
    <property type="component" value="Unassembled WGS sequence"/>
</dbReference>
<evidence type="ECO:0000256" key="1">
    <source>
        <dbReference type="SAM" id="MobiDB-lite"/>
    </source>
</evidence>
<evidence type="ECO:0000313" key="2">
    <source>
        <dbReference type="EMBL" id="RZR70774.1"/>
    </source>
</evidence>
<gene>
    <name evidence="2" type="ORF">BHM03_00001354</name>
</gene>